<protein>
    <submittedName>
        <fullName evidence="1">Uncharacterized protein</fullName>
    </submittedName>
</protein>
<dbReference type="AlphaFoldDB" id="A0A0A8Y9L1"/>
<reference evidence="1" key="2">
    <citation type="journal article" date="2015" name="Data Brief">
        <title>Shoot transcriptome of the giant reed, Arundo donax.</title>
        <authorList>
            <person name="Barrero R.A."/>
            <person name="Guerrero F.D."/>
            <person name="Moolhuijzen P."/>
            <person name="Goolsby J.A."/>
            <person name="Tidwell J."/>
            <person name="Bellgard S.E."/>
            <person name="Bellgard M.I."/>
        </authorList>
    </citation>
    <scope>NUCLEOTIDE SEQUENCE</scope>
    <source>
        <tissue evidence="1">Shoot tissue taken approximately 20 cm above the soil surface</tissue>
    </source>
</reference>
<sequence>MPTNLINNEQSYDKPRVYLHTRNEFRNLSPYLIEKCEKLSSKMACSNFSLIS</sequence>
<proteinExistence type="predicted"/>
<organism evidence="1">
    <name type="scientific">Arundo donax</name>
    <name type="common">Giant reed</name>
    <name type="synonym">Donax arundinaceus</name>
    <dbReference type="NCBI Taxonomy" id="35708"/>
    <lineage>
        <taxon>Eukaryota</taxon>
        <taxon>Viridiplantae</taxon>
        <taxon>Streptophyta</taxon>
        <taxon>Embryophyta</taxon>
        <taxon>Tracheophyta</taxon>
        <taxon>Spermatophyta</taxon>
        <taxon>Magnoliopsida</taxon>
        <taxon>Liliopsida</taxon>
        <taxon>Poales</taxon>
        <taxon>Poaceae</taxon>
        <taxon>PACMAD clade</taxon>
        <taxon>Arundinoideae</taxon>
        <taxon>Arundineae</taxon>
        <taxon>Arundo</taxon>
    </lineage>
</organism>
<reference evidence="1" key="1">
    <citation type="submission" date="2014-09" db="EMBL/GenBank/DDBJ databases">
        <authorList>
            <person name="Magalhaes I.L.F."/>
            <person name="Oliveira U."/>
            <person name="Santos F.R."/>
            <person name="Vidigal T.H.D.A."/>
            <person name="Brescovit A.D."/>
            <person name="Santos A.J."/>
        </authorList>
    </citation>
    <scope>NUCLEOTIDE SEQUENCE</scope>
    <source>
        <tissue evidence="1">Shoot tissue taken approximately 20 cm above the soil surface</tissue>
    </source>
</reference>
<evidence type="ECO:0000313" key="1">
    <source>
        <dbReference type="EMBL" id="JAD22504.1"/>
    </source>
</evidence>
<accession>A0A0A8Y9L1</accession>
<dbReference type="EMBL" id="GBRH01275391">
    <property type="protein sequence ID" value="JAD22504.1"/>
    <property type="molecule type" value="Transcribed_RNA"/>
</dbReference>
<name>A0A0A8Y9L1_ARUDO</name>